<feature type="transmembrane region" description="Helical" evidence="1">
    <location>
        <begin position="123"/>
        <end position="143"/>
    </location>
</feature>
<feature type="transmembrane region" description="Helical" evidence="1">
    <location>
        <begin position="94"/>
        <end position="111"/>
    </location>
</feature>
<evidence type="ECO:0000313" key="2">
    <source>
        <dbReference type="EMBL" id="KAJ1531947.1"/>
    </source>
</evidence>
<name>A0AAV7Y2E3_9NEOP</name>
<comment type="caution">
    <text evidence="2">The sequence shown here is derived from an EMBL/GenBank/DDBJ whole genome shotgun (WGS) entry which is preliminary data.</text>
</comment>
<keyword evidence="3" id="KW-1185">Reference proteome</keyword>
<keyword evidence="1" id="KW-0472">Membrane</keyword>
<dbReference type="EMBL" id="JAPTSV010000001">
    <property type="protein sequence ID" value="KAJ1531947.1"/>
    <property type="molecule type" value="Genomic_DNA"/>
</dbReference>
<proteinExistence type="predicted"/>
<keyword evidence="1" id="KW-1133">Transmembrane helix</keyword>
<dbReference type="AlphaFoldDB" id="A0AAV7Y2E3"/>
<dbReference type="Proteomes" id="UP001075354">
    <property type="component" value="Chromosome 1"/>
</dbReference>
<feature type="transmembrane region" description="Helical" evidence="1">
    <location>
        <begin position="196"/>
        <end position="216"/>
    </location>
</feature>
<reference evidence="2" key="1">
    <citation type="submission" date="2022-12" db="EMBL/GenBank/DDBJ databases">
        <title>Chromosome-level genome assembly of the bean flower thrips Megalurothrips usitatus.</title>
        <authorList>
            <person name="Ma L."/>
            <person name="Liu Q."/>
            <person name="Li H."/>
            <person name="Cai W."/>
        </authorList>
    </citation>
    <scope>NUCLEOTIDE SEQUENCE</scope>
    <source>
        <strain evidence="2">Cailab_2022a</strain>
    </source>
</reference>
<organism evidence="2 3">
    <name type="scientific">Megalurothrips usitatus</name>
    <name type="common">bean blossom thrips</name>
    <dbReference type="NCBI Taxonomy" id="439358"/>
    <lineage>
        <taxon>Eukaryota</taxon>
        <taxon>Metazoa</taxon>
        <taxon>Ecdysozoa</taxon>
        <taxon>Arthropoda</taxon>
        <taxon>Hexapoda</taxon>
        <taxon>Insecta</taxon>
        <taxon>Pterygota</taxon>
        <taxon>Neoptera</taxon>
        <taxon>Paraneoptera</taxon>
        <taxon>Thysanoptera</taxon>
        <taxon>Terebrantia</taxon>
        <taxon>Thripoidea</taxon>
        <taxon>Thripidae</taxon>
        <taxon>Megalurothrips</taxon>
    </lineage>
</organism>
<keyword evidence="1" id="KW-0812">Transmembrane</keyword>
<evidence type="ECO:0000256" key="1">
    <source>
        <dbReference type="SAM" id="Phobius"/>
    </source>
</evidence>
<sequence length="278" mass="30696">MLAACAVAASLAVLIAFCLRATLTRLLYGREEFLERVILVLHALYETMPLSVPALHWPAAASLAQYFNDWTALQLSWQSVTGEPLRLTHKPSRAWAAGGTLVYAVASPFYHVRVSPHLFAWKVPVYSFCVCLAIAQGALWRALNREVVATARGLRALFRQRRVAGALTGDAVRGQCMLWLRLRRQAQALGDTWGGVMLHSLLLMAMMSMTSCFGLLSALQRRMWRRVVSTAATITIATSIIDWICSEGDHAVRSVRHGGRAEGSRACAQDDVKLARSF</sequence>
<protein>
    <submittedName>
        <fullName evidence="2">Uncharacterized protein</fullName>
    </submittedName>
</protein>
<evidence type="ECO:0000313" key="3">
    <source>
        <dbReference type="Proteomes" id="UP001075354"/>
    </source>
</evidence>
<accession>A0AAV7Y2E3</accession>
<gene>
    <name evidence="2" type="ORF">ONE63_000586</name>
</gene>